<feature type="compositionally biased region" description="Low complexity" evidence="1">
    <location>
        <begin position="167"/>
        <end position="178"/>
    </location>
</feature>
<evidence type="ECO:0000313" key="3">
    <source>
        <dbReference type="EMBL" id="EIW86671.1"/>
    </source>
</evidence>
<dbReference type="PANTHER" id="PTHR12299:SF17">
    <property type="entry name" value="AT19571P-RELATED"/>
    <property type="match status" value="1"/>
</dbReference>
<evidence type="ECO:0000259" key="2">
    <source>
        <dbReference type="SMART" id="SM01233"/>
    </source>
</evidence>
<dbReference type="EMBL" id="JH711573">
    <property type="protein sequence ID" value="EIW86671.1"/>
    <property type="molecule type" value="Genomic_DNA"/>
</dbReference>
<feature type="domain" description="Hyaluronan/mRNA-binding protein" evidence="2">
    <location>
        <begin position="104"/>
        <end position="226"/>
    </location>
</feature>
<dbReference type="SMART" id="SM01233">
    <property type="entry name" value="HABP4_PAI-RBP1"/>
    <property type="match status" value="1"/>
</dbReference>
<dbReference type="PANTHER" id="PTHR12299">
    <property type="entry name" value="HYALURONIC ACID-BINDING PROTEIN 4"/>
    <property type="match status" value="1"/>
</dbReference>
<dbReference type="InterPro" id="IPR039764">
    <property type="entry name" value="HABP4/SERBP1-like"/>
</dbReference>
<feature type="compositionally biased region" description="Basic residues" evidence="1">
    <location>
        <begin position="93"/>
        <end position="105"/>
    </location>
</feature>
<protein>
    <recommendedName>
        <fullName evidence="2">Hyaluronan/mRNA-binding protein domain-containing protein</fullName>
    </recommendedName>
</protein>
<feature type="region of interest" description="Disordered" evidence="1">
    <location>
        <begin position="271"/>
        <end position="320"/>
    </location>
</feature>
<feature type="region of interest" description="Disordered" evidence="1">
    <location>
        <begin position="1"/>
        <end position="227"/>
    </location>
</feature>
<comment type="caution">
    <text evidence="3">The sequence shown here is derived from an EMBL/GenBank/DDBJ whole genome shotgun (WGS) entry which is preliminary data.</text>
</comment>
<feature type="compositionally biased region" description="Basic and acidic residues" evidence="1">
    <location>
        <begin position="271"/>
        <end position="290"/>
    </location>
</feature>
<dbReference type="Pfam" id="PF04774">
    <property type="entry name" value="HABP4_PAI-RBP1"/>
    <property type="match status" value="1"/>
</dbReference>
<dbReference type="InterPro" id="IPR006861">
    <property type="entry name" value="HABP4_PAIRBP1-bd"/>
</dbReference>
<evidence type="ECO:0000313" key="4">
    <source>
        <dbReference type="Proteomes" id="UP000053558"/>
    </source>
</evidence>
<dbReference type="GO" id="GO:0003723">
    <property type="term" value="F:RNA binding"/>
    <property type="evidence" value="ECO:0007669"/>
    <property type="project" value="InterPro"/>
</dbReference>
<feature type="compositionally biased region" description="Basic and acidic residues" evidence="1">
    <location>
        <begin position="81"/>
        <end position="92"/>
    </location>
</feature>
<dbReference type="AlphaFoldDB" id="A0A5M3N737"/>
<sequence>MSVATKNPFALLDEDASSSPAPAPKGQASTAPAASTPSRGNQRGRGGPASRGGRYYQRGGANAGTQKEITAQEEPPVGSESTRRKYDGDRGRGRGRGRGGPRGRGRTFDKHSATGKTDSDKKVHQSWGGDEGNAELKAEQAAASDAANEANTTTNDWGAEATAGDWGAPAPSGEEAAPVDGDKPESRRRDREEEDDNTLTLEEYLAQRKESSAVPTKLEARKVEDQAWEGASLIKKGEEEEYFAAKAKTNTKPRAEKKEKVFIEIEARFERPARGGRGRGGDRGRGERGGRGRGGRGRGGANGVAASVDMDDQTAFPSLS</sequence>
<proteinExistence type="predicted"/>
<feature type="compositionally biased region" description="Basic and acidic residues" evidence="1">
    <location>
        <begin position="106"/>
        <end position="123"/>
    </location>
</feature>
<dbReference type="GO" id="GO:0005737">
    <property type="term" value="C:cytoplasm"/>
    <property type="evidence" value="ECO:0007669"/>
    <property type="project" value="TreeGrafter"/>
</dbReference>
<dbReference type="Proteomes" id="UP000053558">
    <property type="component" value="Unassembled WGS sequence"/>
</dbReference>
<gene>
    <name evidence="3" type="ORF">CONPUDRAFT_78949</name>
</gene>
<dbReference type="GeneID" id="19209840"/>
<dbReference type="RefSeq" id="XP_007762784.1">
    <property type="nucleotide sequence ID" value="XM_007764594.1"/>
</dbReference>
<keyword evidence="4" id="KW-1185">Reference proteome</keyword>
<dbReference type="OrthoDB" id="5390558at2759"/>
<feature type="compositionally biased region" description="Low complexity" evidence="1">
    <location>
        <begin position="28"/>
        <end position="38"/>
    </location>
</feature>
<dbReference type="Gene3D" id="6.10.140.1040">
    <property type="match status" value="1"/>
</dbReference>
<evidence type="ECO:0000256" key="1">
    <source>
        <dbReference type="SAM" id="MobiDB-lite"/>
    </source>
</evidence>
<organism evidence="3 4">
    <name type="scientific">Coniophora puteana (strain RWD-64-598)</name>
    <name type="common">Brown rot fungus</name>
    <dbReference type="NCBI Taxonomy" id="741705"/>
    <lineage>
        <taxon>Eukaryota</taxon>
        <taxon>Fungi</taxon>
        <taxon>Dikarya</taxon>
        <taxon>Basidiomycota</taxon>
        <taxon>Agaricomycotina</taxon>
        <taxon>Agaricomycetes</taxon>
        <taxon>Agaricomycetidae</taxon>
        <taxon>Boletales</taxon>
        <taxon>Coniophorineae</taxon>
        <taxon>Coniophoraceae</taxon>
        <taxon>Coniophora</taxon>
    </lineage>
</organism>
<dbReference type="OMA" id="KKWAGAK"/>
<dbReference type="GO" id="GO:0005634">
    <property type="term" value="C:nucleus"/>
    <property type="evidence" value="ECO:0007669"/>
    <property type="project" value="TreeGrafter"/>
</dbReference>
<accession>A0A5M3N737</accession>
<dbReference type="KEGG" id="cput:CONPUDRAFT_78949"/>
<name>A0A5M3N737_CONPW</name>
<feature type="compositionally biased region" description="Low complexity" evidence="1">
    <location>
        <begin position="139"/>
        <end position="155"/>
    </location>
</feature>
<reference evidence="4" key="1">
    <citation type="journal article" date="2012" name="Science">
        <title>The Paleozoic origin of enzymatic lignin decomposition reconstructed from 31 fungal genomes.</title>
        <authorList>
            <person name="Floudas D."/>
            <person name="Binder M."/>
            <person name="Riley R."/>
            <person name="Barry K."/>
            <person name="Blanchette R.A."/>
            <person name="Henrissat B."/>
            <person name="Martinez A.T."/>
            <person name="Otillar R."/>
            <person name="Spatafora J.W."/>
            <person name="Yadav J.S."/>
            <person name="Aerts A."/>
            <person name="Benoit I."/>
            <person name="Boyd A."/>
            <person name="Carlson A."/>
            <person name="Copeland A."/>
            <person name="Coutinho P.M."/>
            <person name="de Vries R.P."/>
            <person name="Ferreira P."/>
            <person name="Findley K."/>
            <person name="Foster B."/>
            <person name="Gaskell J."/>
            <person name="Glotzer D."/>
            <person name="Gorecki P."/>
            <person name="Heitman J."/>
            <person name="Hesse C."/>
            <person name="Hori C."/>
            <person name="Igarashi K."/>
            <person name="Jurgens J.A."/>
            <person name="Kallen N."/>
            <person name="Kersten P."/>
            <person name="Kohler A."/>
            <person name="Kuees U."/>
            <person name="Kumar T.K.A."/>
            <person name="Kuo A."/>
            <person name="LaButti K."/>
            <person name="Larrondo L.F."/>
            <person name="Lindquist E."/>
            <person name="Ling A."/>
            <person name="Lombard V."/>
            <person name="Lucas S."/>
            <person name="Lundell T."/>
            <person name="Martin R."/>
            <person name="McLaughlin D.J."/>
            <person name="Morgenstern I."/>
            <person name="Morin E."/>
            <person name="Murat C."/>
            <person name="Nagy L.G."/>
            <person name="Nolan M."/>
            <person name="Ohm R.A."/>
            <person name="Patyshakuliyeva A."/>
            <person name="Rokas A."/>
            <person name="Ruiz-Duenas F.J."/>
            <person name="Sabat G."/>
            <person name="Salamov A."/>
            <person name="Samejima M."/>
            <person name="Schmutz J."/>
            <person name="Slot J.C."/>
            <person name="St John F."/>
            <person name="Stenlid J."/>
            <person name="Sun H."/>
            <person name="Sun S."/>
            <person name="Syed K."/>
            <person name="Tsang A."/>
            <person name="Wiebenga A."/>
            <person name="Young D."/>
            <person name="Pisabarro A."/>
            <person name="Eastwood D.C."/>
            <person name="Martin F."/>
            <person name="Cullen D."/>
            <person name="Grigoriev I.V."/>
            <person name="Hibbett D.S."/>
        </authorList>
    </citation>
    <scope>NUCLEOTIDE SEQUENCE [LARGE SCALE GENOMIC DNA]</scope>
    <source>
        <strain evidence="4">RWD-64-598 SS2</strain>
    </source>
</reference>
<feature type="compositionally biased region" description="Basic and acidic residues" evidence="1">
    <location>
        <begin position="180"/>
        <end position="191"/>
    </location>
</feature>